<feature type="region of interest" description="Disordered" evidence="1">
    <location>
        <begin position="48"/>
        <end position="75"/>
    </location>
</feature>
<dbReference type="EMBL" id="HG996469">
    <property type="protein sequence ID" value="CAG1841222.1"/>
    <property type="molecule type" value="Genomic_DNA"/>
</dbReference>
<evidence type="ECO:0000313" key="2">
    <source>
        <dbReference type="EMBL" id="CAG1841222.1"/>
    </source>
</evidence>
<feature type="compositionally biased region" description="Basic and acidic residues" evidence="1">
    <location>
        <begin position="49"/>
        <end position="60"/>
    </location>
</feature>
<dbReference type="InParanoid" id="A0A804IL50"/>
<reference evidence="3" key="2">
    <citation type="submission" date="2021-05" db="UniProtKB">
        <authorList>
            <consortium name="EnsemblPlants"/>
        </authorList>
    </citation>
    <scope>IDENTIFICATION</scope>
    <source>
        <strain evidence="3">subsp. malaccensis</strain>
    </source>
</reference>
<sequence>MTFHLSVDVSVIGRLLLSATASNASSTGRIFLLFPPFPLSSNPNVHFFHPSDKRKREAKDQKKKRSLSSYLLLSS</sequence>
<proteinExistence type="predicted"/>
<keyword evidence="4" id="KW-1185">Reference proteome</keyword>
<organism evidence="3 4">
    <name type="scientific">Musa acuminata subsp. malaccensis</name>
    <name type="common">Wild banana</name>
    <name type="synonym">Musa malaccensis</name>
    <dbReference type="NCBI Taxonomy" id="214687"/>
    <lineage>
        <taxon>Eukaryota</taxon>
        <taxon>Viridiplantae</taxon>
        <taxon>Streptophyta</taxon>
        <taxon>Embryophyta</taxon>
        <taxon>Tracheophyta</taxon>
        <taxon>Spermatophyta</taxon>
        <taxon>Magnoliopsida</taxon>
        <taxon>Liliopsida</taxon>
        <taxon>Zingiberales</taxon>
        <taxon>Musaceae</taxon>
        <taxon>Musa</taxon>
    </lineage>
</organism>
<evidence type="ECO:0000313" key="4">
    <source>
        <dbReference type="Proteomes" id="UP000012960"/>
    </source>
</evidence>
<dbReference type="Gramene" id="Ma04_t04860.1">
    <property type="protein sequence ID" value="Ma04_p04860.1"/>
    <property type="gene ID" value="Ma04_g04860"/>
</dbReference>
<name>A0A804IL50_MUSAM</name>
<accession>A0A804IL50</accession>
<protein>
    <submittedName>
        <fullName evidence="2">(wild Malaysian banana) hypothetical protein</fullName>
    </submittedName>
</protein>
<dbReference type="AlphaFoldDB" id="A0A804IL50"/>
<evidence type="ECO:0000256" key="1">
    <source>
        <dbReference type="SAM" id="MobiDB-lite"/>
    </source>
</evidence>
<dbReference type="Proteomes" id="UP000012960">
    <property type="component" value="Unplaced"/>
</dbReference>
<gene>
    <name evidence="2" type="ORF">GSMUA_110170.1</name>
</gene>
<evidence type="ECO:0000313" key="3">
    <source>
        <dbReference type="EnsemblPlants" id="Ma04_p04860.1"/>
    </source>
</evidence>
<reference evidence="2" key="1">
    <citation type="submission" date="2021-03" db="EMBL/GenBank/DDBJ databases">
        <authorList>
            <consortium name="Genoscope - CEA"/>
            <person name="William W."/>
        </authorList>
    </citation>
    <scope>NUCLEOTIDE SEQUENCE</scope>
    <source>
        <strain evidence="2">Doubled-haploid Pahang</strain>
    </source>
</reference>
<dbReference type="EnsemblPlants" id="Ma04_t04860.1">
    <property type="protein sequence ID" value="Ma04_p04860.1"/>
    <property type="gene ID" value="Ma04_g04860"/>
</dbReference>